<reference evidence="2" key="1">
    <citation type="submission" date="2019-12" db="UniProtKB">
        <authorList>
            <consortium name="WormBaseParasite"/>
        </authorList>
    </citation>
    <scope>IDENTIFICATION</scope>
</reference>
<sequence length="264" mass="29339">MSQSPSLLQSEDKVFNVQTTDWTPSYRSQLPSYLRKSVAMTCGPPGSLPVHKRVSLSVPSMSTPSKSERSSSRKEIPIRITSAQLNVDWRRKVELEALHEFLTTVKSITLSEDDSASEKDDEHEDGKVDYDNLENVVAMATAEKGSTKSGMPEKSVQEEQVLPSQKAADMLTQTILHHQPISMDDLAFLIDQIDLCIYLDMNSTAQTLELLIKKNDIVAAYSEPARQCLQKEANKNGGKLSFGTLKRIVGHFASLSKKIKQADQ</sequence>
<evidence type="ECO:0000313" key="1">
    <source>
        <dbReference type="Proteomes" id="UP000046395"/>
    </source>
</evidence>
<dbReference type="WBParaSite" id="TMUE_3000011749.1">
    <property type="protein sequence ID" value="TMUE_3000011749.1"/>
    <property type="gene ID" value="WBGene00292521"/>
</dbReference>
<evidence type="ECO:0000313" key="2">
    <source>
        <dbReference type="WBParaSite" id="TMUE_3000011749.1"/>
    </source>
</evidence>
<keyword evidence="1" id="KW-1185">Reference proteome</keyword>
<name>A0A5S6QXB9_TRIMR</name>
<organism evidence="1 2">
    <name type="scientific">Trichuris muris</name>
    <name type="common">Mouse whipworm</name>
    <dbReference type="NCBI Taxonomy" id="70415"/>
    <lineage>
        <taxon>Eukaryota</taxon>
        <taxon>Metazoa</taxon>
        <taxon>Ecdysozoa</taxon>
        <taxon>Nematoda</taxon>
        <taxon>Enoplea</taxon>
        <taxon>Dorylaimia</taxon>
        <taxon>Trichinellida</taxon>
        <taxon>Trichuridae</taxon>
        <taxon>Trichuris</taxon>
    </lineage>
</organism>
<proteinExistence type="predicted"/>
<dbReference type="Proteomes" id="UP000046395">
    <property type="component" value="Unassembled WGS sequence"/>
</dbReference>
<dbReference type="AlphaFoldDB" id="A0A5S6QXB9"/>
<accession>A0A5S6QXB9</accession>
<protein>
    <submittedName>
        <fullName evidence="2">Uncharacterized protein</fullName>
    </submittedName>
</protein>